<reference evidence="1" key="1">
    <citation type="submission" date="2022-05" db="EMBL/GenBank/DDBJ databases">
        <title>An RpoN-dependent PEP-CTERM gene is involved in floc formation of an Aquincola tertiaricarbonis strain.</title>
        <authorList>
            <person name="Qiu D."/>
            <person name="Xia M."/>
        </authorList>
    </citation>
    <scope>NUCLEOTIDE SEQUENCE</scope>
    <source>
        <strain evidence="1">RN12</strain>
    </source>
</reference>
<keyword evidence="2" id="KW-1185">Reference proteome</keyword>
<proteinExistence type="predicted"/>
<evidence type="ECO:0000313" key="2">
    <source>
        <dbReference type="Proteomes" id="UP001056201"/>
    </source>
</evidence>
<accession>A0ABY4S7C8</accession>
<dbReference type="InterPro" id="IPR036514">
    <property type="entry name" value="SGNH_hydro_sf"/>
</dbReference>
<dbReference type="Proteomes" id="UP001056201">
    <property type="component" value="Chromosome 1"/>
</dbReference>
<sequence>MLVTLGLLAAGEAAVRGTGWLDFPLFVADARVGYAPAPDQAGHWRLRSDWQFNGLGMAGPAFAPSATTPNLLLLGEGGVLGWRHPRSTDRLGPQLARASRQAVWSMSAPGWTLRNQLAWLRRHPEVVDQVDRVVLVVGSGDFVEARSWACDLTHPLQRPVLGLWYLLRQQLTDPAGCGETPSALRVPPGDWQADLRAWAAEQPPAMRKLSVFLYPNRQESQLTAALAQNLERQAGAIARAAGRPVPVYSVGRDVRWQPLLYRDNLLPTEAGTAVLAAVMASPGAAGWRLQP</sequence>
<name>A0ABY4S7C8_AQUTE</name>
<gene>
    <name evidence="1" type="ORF">MW290_00500</name>
</gene>
<protein>
    <submittedName>
        <fullName evidence="1">Uncharacterized protein</fullName>
    </submittedName>
</protein>
<evidence type="ECO:0000313" key="1">
    <source>
        <dbReference type="EMBL" id="URI07139.1"/>
    </source>
</evidence>
<dbReference type="EMBL" id="CP097635">
    <property type="protein sequence ID" value="URI07139.1"/>
    <property type="molecule type" value="Genomic_DNA"/>
</dbReference>
<dbReference type="Gene3D" id="3.40.50.1110">
    <property type="entry name" value="SGNH hydrolase"/>
    <property type="match status" value="1"/>
</dbReference>
<organism evidence="1 2">
    <name type="scientific">Aquincola tertiaricarbonis</name>
    <dbReference type="NCBI Taxonomy" id="391953"/>
    <lineage>
        <taxon>Bacteria</taxon>
        <taxon>Pseudomonadati</taxon>
        <taxon>Pseudomonadota</taxon>
        <taxon>Betaproteobacteria</taxon>
        <taxon>Burkholderiales</taxon>
        <taxon>Sphaerotilaceae</taxon>
        <taxon>Aquincola</taxon>
    </lineage>
</organism>
<dbReference type="RefSeq" id="WP_250195404.1">
    <property type="nucleotide sequence ID" value="NZ_CP097635.1"/>
</dbReference>
<dbReference type="SUPFAM" id="SSF52266">
    <property type="entry name" value="SGNH hydrolase"/>
    <property type="match status" value="1"/>
</dbReference>